<evidence type="ECO:0000313" key="1">
    <source>
        <dbReference type="EMBL" id="WBG91933.1"/>
    </source>
</evidence>
<proteinExistence type="predicted"/>
<name>A0AAJ5QLY1_9GAMM</name>
<organism evidence="1 2">
    <name type="scientific">Pantoea piersonii</name>
    <dbReference type="NCBI Taxonomy" id="2364647"/>
    <lineage>
        <taxon>Bacteria</taxon>
        <taxon>Pseudomonadati</taxon>
        <taxon>Pseudomonadota</taxon>
        <taxon>Gammaproteobacteria</taxon>
        <taxon>Enterobacterales</taxon>
        <taxon>Erwiniaceae</taxon>
        <taxon>Pantoea</taxon>
    </lineage>
</organism>
<reference evidence="1 2" key="1">
    <citation type="journal article" date="2022" name="J Glob Antimicrob Resist">
        <title>First complete genome of a multidrug resistant strain of the novel human pathogen Kalamiella piersonii (GABEKP28) identified in human saliva.</title>
        <authorList>
            <person name="McDonagh F."/>
            <person name="Singh N.K."/>
            <person name="Venkateswaran K."/>
            <person name="Lonappan A.M."/>
            <person name="Hallahan B."/>
            <person name="Tuohy A."/>
            <person name="Burke L."/>
            <person name="Kovarova A."/>
            <person name="Miliotis G."/>
        </authorList>
    </citation>
    <scope>NUCLEOTIDE SEQUENCE [LARGE SCALE GENOMIC DNA]</scope>
    <source>
        <strain evidence="1 2">GABEKP28</strain>
    </source>
</reference>
<keyword evidence="2" id="KW-1185">Reference proteome</keyword>
<dbReference type="Proteomes" id="UP001211544">
    <property type="component" value="Chromosome"/>
</dbReference>
<dbReference type="EMBL" id="CP104758">
    <property type="protein sequence ID" value="WBG91933.1"/>
    <property type="molecule type" value="Genomic_DNA"/>
</dbReference>
<protein>
    <submittedName>
        <fullName evidence="1">Uncharacterized protein</fullName>
    </submittedName>
</protein>
<gene>
    <name evidence="1" type="ORF">N5580_05155</name>
</gene>
<dbReference type="KEGG" id="kpie:N5580_05155"/>
<sequence length="166" mass="19530">MEIKEFQKIGNLLRVVSQKNFYKIFDIEAINILPVDELSNKSVICLSYYLEDREYNPFQFLPELDEKSRNDIYEKILSVVKCNELLRGFIKKITQIEMLIAVKKAEKYENHVLLCSLSVQKGMLDRYVKTMLDLLPDEDSFMLHQRGRLQDSVQLTHCERHTSSPP</sequence>
<dbReference type="AlphaFoldDB" id="A0AAJ5QLY1"/>
<evidence type="ECO:0000313" key="2">
    <source>
        <dbReference type="Proteomes" id="UP001211544"/>
    </source>
</evidence>
<accession>A0AAJ5QLY1</accession>
<dbReference type="RefSeq" id="WP_269950014.1">
    <property type="nucleotide sequence ID" value="NZ_CP104758.1"/>
</dbReference>